<evidence type="ECO:0000256" key="3">
    <source>
        <dbReference type="ARBA" id="ARBA00022771"/>
    </source>
</evidence>
<name>A0A4P9K6B2_9GAMM</name>
<keyword evidence="3 8" id="KW-0863">Zinc-finger</keyword>
<gene>
    <name evidence="8 10" type="primary">nrdR</name>
    <name evidence="10" type="ORF">FE785_07080</name>
</gene>
<keyword evidence="8" id="KW-0479">Metal-binding</keyword>
<reference evidence="10 11" key="1">
    <citation type="submission" date="2019-05" db="EMBL/GenBank/DDBJ databases">
        <title>Thiomicrorhabdus sediminis sp. nov, a novel sulfur-oxidizing bacterium isolated from coastal sediment.</title>
        <authorList>
            <person name="Liu X."/>
        </authorList>
    </citation>
    <scope>NUCLEOTIDE SEQUENCE [LARGE SCALE GENOMIC DNA]</scope>
    <source>
        <strain evidence="10 11">G1</strain>
    </source>
</reference>
<evidence type="ECO:0000256" key="1">
    <source>
        <dbReference type="ARBA" id="ARBA00022491"/>
    </source>
</evidence>
<keyword evidence="7 8" id="KW-0804">Transcription</keyword>
<dbReference type="PANTHER" id="PTHR30455">
    <property type="entry name" value="TRANSCRIPTIONAL REPRESSOR NRDR"/>
    <property type="match status" value="1"/>
</dbReference>
<keyword evidence="1 8" id="KW-0678">Repressor</keyword>
<keyword evidence="2 8" id="KW-0547">Nucleotide-binding</keyword>
<dbReference type="InterPro" id="IPR005144">
    <property type="entry name" value="ATP-cone_dom"/>
</dbReference>
<dbReference type="InterPro" id="IPR003796">
    <property type="entry name" value="RNR_NrdR-like"/>
</dbReference>
<keyword evidence="11" id="KW-1185">Reference proteome</keyword>
<feature type="zinc finger region" evidence="8">
    <location>
        <begin position="3"/>
        <end position="34"/>
    </location>
</feature>
<comment type="similarity">
    <text evidence="8">Belongs to the NrdR family.</text>
</comment>
<organism evidence="10 11">
    <name type="scientific">Thiomicrorhabdus sediminis</name>
    <dbReference type="NCBI Taxonomy" id="2580412"/>
    <lineage>
        <taxon>Bacteria</taxon>
        <taxon>Pseudomonadati</taxon>
        <taxon>Pseudomonadota</taxon>
        <taxon>Gammaproteobacteria</taxon>
        <taxon>Thiotrichales</taxon>
        <taxon>Piscirickettsiaceae</taxon>
        <taxon>Thiomicrorhabdus</taxon>
    </lineage>
</organism>
<dbReference type="Pfam" id="PF22811">
    <property type="entry name" value="Zn_ribbon_NrdR"/>
    <property type="match status" value="1"/>
</dbReference>
<evidence type="ECO:0000256" key="4">
    <source>
        <dbReference type="ARBA" id="ARBA00022840"/>
    </source>
</evidence>
<feature type="domain" description="ATP-cone" evidence="9">
    <location>
        <begin position="49"/>
        <end position="139"/>
    </location>
</feature>
<keyword evidence="5 8" id="KW-0805">Transcription regulation</keyword>
<dbReference type="AlphaFoldDB" id="A0A4P9K6B2"/>
<evidence type="ECO:0000256" key="5">
    <source>
        <dbReference type="ARBA" id="ARBA00023015"/>
    </source>
</evidence>
<sequence length="155" mass="17698">MHCPFCNAADTKVIDSRLATEGVQVRRRRECISCGERFTTYESAELSLPRVVKSDGNRERFDEEKIRSGLIKALEKRPVSSDAIDHIASQITKRLMSEGVREIPSSQLGEWVMDALRELDQVAYVRFASVYRSFQDVNAFREEIERLVQVTTAAK</sequence>
<evidence type="ECO:0000313" key="10">
    <source>
        <dbReference type="EMBL" id="QCU90408.1"/>
    </source>
</evidence>
<dbReference type="GO" id="GO:0005524">
    <property type="term" value="F:ATP binding"/>
    <property type="evidence" value="ECO:0007669"/>
    <property type="project" value="UniProtKB-UniRule"/>
</dbReference>
<dbReference type="EMBL" id="CP040602">
    <property type="protein sequence ID" value="QCU90408.1"/>
    <property type="molecule type" value="Genomic_DNA"/>
</dbReference>
<evidence type="ECO:0000256" key="2">
    <source>
        <dbReference type="ARBA" id="ARBA00022741"/>
    </source>
</evidence>
<comment type="function">
    <text evidence="8">Negatively regulates transcription of bacterial ribonucleotide reductase nrd genes and operons by binding to NrdR-boxes.</text>
</comment>
<dbReference type="Proteomes" id="UP000304864">
    <property type="component" value="Chromosome"/>
</dbReference>
<dbReference type="GO" id="GO:0045892">
    <property type="term" value="P:negative regulation of DNA-templated transcription"/>
    <property type="evidence" value="ECO:0007669"/>
    <property type="project" value="UniProtKB-UniRule"/>
</dbReference>
<comment type="cofactor">
    <cofactor evidence="8">
        <name>Zn(2+)</name>
        <dbReference type="ChEBI" id="CHEBI:29105"/>
    </cofactor>
    <text evidence="8">Binds 1 zinc ion.</text>
</comment>
<dbReference type="PANTHER" id="PTHR30455:SF2">
    <property type="entry name" value="TRANSCRIPTIONAL REPRESSOR NRDR"/>
    <property type="match status" value="1"/>
</dbReference>
<accession>A0A4P9K6B2</accession>
<evidence type="ECO:0000259" key="9">
    <source>
        <dbReference type="PROSITE" id="PS51161"/>
    </source>
</evidence>
<dbReference type="HAMAP" id="MF_00440">
    <property type="entry name" value="NrdR"/>
    <property type="match status" value="1"/>
</dbReference>
<protein>
    <recommendedName>
        <fullName evidence="8">Transcriptional repressor NrdR</fullName>
    </recommendedName>
</protein>
<keyword evidence="4 8" id="KW-0067">ATP-binding</keyword>
<keyword evidence="8" id="KW-0862">Zinc</keyword>
<dbReference type="OrthoDB" id="9807461at2"/>
<dbReference type="GO" id="GO:0003677">
    <property type="term" value="F:DNA binding"/>
    <property type="evidence" value="ECO:0007669"/>
    <property type="project" value="UniProtKB-KW"/>
</dbReference>
<proteinExistence type="inferred from homology"/>
<keyword evidence="6 8" id="KW-0238">DNA-binding</keyword>
<dbReference type="KEGG" id="thig:FE785_07080"/>
<dbReference type="GO" id="GO:0008270">
    <property type="term" value="F:zinc ion binding"/>
    <property type="evidence" value="ECO:0007669"/>
    <property type="project" value="UniProtKB-UniRule"/>
</dbReference>
<evidence type="ECO:0000313" key="11">
    <source>
        <dbReference type="Proteomes" id="UP000304864"/>
    </source>
</evidence>
<dbReference type="Pfam" id="PF03477">
    <property type="entry name" value="ATP-cone"/>
    <property type="match status" value="1"/>
</dbReference>
<evidence type="ECO:0000256" key="8">
    <source>
        <dbReference type="HAMAP-Rule" id="MF_00440"/>
    </source>
</evidence>
<evidence type="ECO:0000256" key="7">
    <source>
        <dbReference type="ARBA" id="ARBA00023163"/>
    </source>
</evidence>
<evidence type="ECO:0000256" key="6">
    <source>
        <dbReference type="ARBA" id="ARBA00023125"/>
    </source>
</evidence>
<dbReference type="PROSITE" id="PS51161">
    <property type="entry name" value="ATP_CONE"/>
    <property type="match status" value="1"/>
</dbReference>
<dbReference type="RefSeq" id="WP_138565083.1">
    <property type="nucleotide sequence ID" value="NZ_CP040602.1"/>
</dbReference>
<dbReference type="InterPro" id="IPR055173">
    <property type="entry name" value="NrdR-like_N"/>
</dbReference>
<dbReference type="NCBIfam" id="TIGR00244">
    <property type="entry name" value="transcriptional regulator NrdR"/>
    <property type="match status" value="1"/>
</dbReference>